<proteinExistence type="predicted"/>
<reference evidence="2" key="1">
    <citation type="submission" date="2020-12" db="EMBL/GenBank/DDBJ databases">
        <authorList>
            <person name="Huq M.A."/>
        </authorList>
    </citation>
    <scope>NUCLEOTIDE SEQUENCE</scope>
    <source>
        <strain evidence="2">MAHUQ-46</strain>
    </source>
</reference>
<protein>
    <submittedName>
        <fullName evidence="2">Uncharacterized protein</fullName>
    </submittedName>
</protein>
<name>A0A934IWP6_9BACL</name>
<dbReference type="RefSeq" id="WP_199018245.1">
    <property type="nucleotide sequence ID" value="NZ_JAELUP010000013.1"/>
</dbReference>
<dbReference type="EMBL" id="JAELUP010000013">
    <property type="protein sequence ID" value="MBJ6360692.1"/>
    <property type="molecule type" value="Genomic_DNA"/>
</dbReference>
<organism evidence="2 3">
    <name type="scientific">Paenibacillus roseus</name>
    <dbReference type="NCBI Taxonomy" id="2798579"/>
    <lineage>
        <taxon>Bacteria</taxon>
        <taxon>Bacillati</taxon>
        <taxon>Bacillota</taxon>
        <taxon>Bacilli</taxon>
        <taxon>Bacillales</taxon>
        <taxon>Paenibacillaceae</taxon>
        <taxon>Paenibacillus</taxon>
    </lineage>
</organism>
<evidence type="ECO:0000313" key="2">
    <source>
        <dbReference type="EMBL" id="MBJ6360692.1"/>
    </source>
</evidence>
<gene>
    <name evidence="2" type="ORF">JFN88_05075</name>
</gene>
<dbReference type="AlphaFoldDB" id="A0A934IWP6"/>
<sequence length="420" mass="46537">MHPSDKDQLKPLEAPPFRKNGFDKALQDRILRQAFLLDQEDAVHRSRRKLGIALTGGMAIAMMFAAFFILQLPSANKQLQSIPTEKTGSQGAAGAMNSLADSYNATFKSALLIGLRTDHGGDNEHYPYSEYRTVLVAPDSGQLHQITSGDGILMPYKMGFKEIATKSKTHSGKEVQVLSVSQASVQKKKTAEPSADQKKTVFPSKVTESPYSGDTLTSEKLTFAGNRYIAVEQQVTGELSTKGARSYVWVKHIEQLDADRSLDFSANTELHVPLSDFLPNTSNQGGLDNDLQWTVERKPGRWTAQFPEQSNLNAKIPVLPATMPKELISFDQLSTPWEEIWQRQPQAMDAYSSPAGETVAVVTGQKISFYLNTNSLAPQPALELPLKQGELIVMMQWATESYVERWKHEVADLLANPVKK</sequence>
<dbReference type="Proteomes" id="UP000640274">
    <property type="component" value="Unassembled WGS sequence"/>
</dbReference>
<keyword evidence="3" id="KW-1185">Reference proteome</keyword>
<keyword evidence="1" id="KW-0472">Membrane</keyword>
<evidence type="ECO:0000256" key="1">
    <source>
        <dbReference type="SAM" id="Phobius"/>
    </source>
</evidence>
<evidence type="ECO:0000313" key="3">
    <source>
        <dbReference type="Proteomes" id="UP000640274"/>
    </source>
</evidence>
<keyword evidence="1" id="KW-0812">Transmembrane</keyword>
<accession>A0A934IWP6</accession>
<feature type="transmembrane region" description="Helical" evidence="1">
    <location>
        <begin position="50"/>
        <end position="70"/>
    </location>
</feature>
<comment type="caution">
    <text evidence="2">The sequence shown here is derived from an EMBL/GenBank/DDBJ whole genome shotgun (WGS) entry which is preliminary data.</text>
</comment>
<keyword evidence="1" id="KW-1133">Transmembrane helix</keyword>